<evidence type="ECO:0000256" key="2">
    <source>
        <dbReference type="ARBA" id="ARBA00008335"/>
    </source>
</evidence>
<dbReference type="EMBL" id="CP048991">
    <property type="protein sequence ID" value="QID80266.1"/>
    <property type="molecule type" value="Genomic_DNA"/>
</dbReference>
<feature type="transmembrane region" description="Helical" evidence="8">
    <location>
        <begin position="441"/>
        <end position="460"/>
    </location>
</feature>
<name>A0A6C1DTA8_SACPS</name>
<evidence type="ECO:0000256" key="7">
    <source>
        <dbReference type="ARBA" id="ARBA00023136"/>
    </source>
</evidence>
<dbReference type="Gene3D" id="1.20.1250.20">
    <property type="entry name" value="MFS general substrate transporter like domains"/>
    <property type="match status" value="2"/>
</dbReference>
<dbReference type="CDD" id="cd17322">
    <property type="entry name" value="MFS_ARN_like"/>
    <property type="match status" value="1"/>
</dbReference>
<dbReference type="OrthoDB" id="4078873at2759"/>
<dbReference type="Pfam" id="PF07690">
    <property type="entry name" value="MFS_1"/>
    <property type="match status" value="1"/>
</dbReference>
<keyword evidence="4 8" id="KW-0812">Transmembrane</keyword>
<evidence type="ECO:0000256" key="1">
    <source>
        <dbReference type="ARBA" id="ARBA00004127"/>
    </source>
</evidence>
<dbReference type="GO" id="GO:0015343">
    <property type="term" value="F:siderophore-iron transmembrane transporter activity"/>
    <property type="evidence" value="ECO:0007669"/>
    <property type="project" value="TreeGrafter"/>
</dbReference>
<feature type="transmembrane region" description="Helical" evidence="8">
    <location>
        <begin position="188"/>
        <end position="212"/>
    </location>
</feature>
<keyword evidence="7 8" id="KW-0472">Membrane</keyword>
<feature type="transmembrane region" description="Helical" evidence="8">
    <location>
        <begin position="552"/>
        <end position="574"/>
    </location>
</feature>
<evidence type="ECO:0000256" key="3">
    <source>
        <dbReference type="ARBA" id="ARBA00022448"/>
    </source>
</evidence>
<protein>
    <submittedName>
        <fullName evidence="10">Siderophore iron transporter enb1</fullName>
    </submittedName>
</protein>
<feature type="domain" description="Major facilitator superfamily (MFS) profile" evidence="9">
    <location>
        <begin position="62"/>
        <end position="576"/>
    </location>
</feature>
<evidence type="ECO:0000256" key="4">
    <source>
        <dbReference type="ARBA" id="ARBA00022692"/>
    </source>
</evidence>
<dbReference type="InterPro" id="IPR011701">
    <property type="entry name" value="MFS"/>
</dbReference>
<gene>
    <name evidence="10" type="primary">ENB1_1</name>
    <name evidence="10" type="ORF">GRS66_002581</name>
</gene>
<dbReference type="InterPro" id="IPR020846">
    <property type="entry name" value="MFS_dom"/>
</dbReference>
<comment type="similarity">
    <text evidence="2">Belongs to the major facilitator superfamily.</text>
</comment>
<keyword evidence="3" id="KW-0813">Transport</keyword>
<evidence type="ECO:0000313" key="10">
    <source>
        <dbReference type="EMBL" id="QID80266.1"/>
    </source>
</evidence>
<evidence type="ECO:0000256" key="5">
    <source>
        <dbReference type="ARBA" id="ARBA00022989"/>
    </source>
</evidence>
<feature type="transmembrane region" description="Helical" evidence="8">
    <location>
        <begin position="155"/>
        <end position="176"/>
    </location>
</feature>
<keyword evidence="5 8" id="KW-1133">Transmembrane helix</keyword>
<dbReference type="GO" id="GO:0005886">
    <property type="term" value="C:plasma membrane"/>
    <property type="evidence" value="ECO:0007669"/>
    <property type="project" value="TreeGrafter"/>
</dbReference>
<feature type="transmembrane region" description="Helical" evidence="8">
    <location>
        <begin position="131"/>
        <end position="149"/>
    </location>
</feature>
<evidence type="ECO:0000256" key="6">
    <source>
        <dbReference type="ARBA" id="ARBA00023065"/>
    </source>
</evidence>
<dbReference type="PROSITE" id="PS50850">
    <property type="entry name" value="MFS"/>
    <property type="match status" value="1"/>
</dbReference>
<dbReference type="GO" id="GO:0005774">
    <property type="term" value="C:vacuolar membrane"/>
    <property type="evidence" value="ECO:0007669"/>
    <property type="project" value="TreeGrafter"/>
</dbReference>
<feature type="transmembrane region" description="Helical" evidence="8">
    <location>
        <begin position="391"/>
        <end position="410"/>
    </location>
</feature>
<comment type="subcellular location">
    <subcellularLocation>
        <location evidence="1">Endomembrane system</location>
        <topology evidence="1">Multi-pass membrane protein</topology>
    </subcellularLocation>
</comment>
<evidence type="ECO:0000313" key="11">
    <source>
        <dbReference type="Proteomes" id="UP000501346"/>
    </source>
</evidence>
<feature type="transmembrane region" description="Helical" evidence="8">
    <location>
        <begin position="480"/>
        <end position="502"/>
    </location>
</feature>
<feature type="transmembrane region" description="Helical" evidence="8">
    <location>
        <begin position="224"/>
        <end position="245"/>
    </location>
</feature>
<evidence type="ECO:0000259" key="9">
    <source>
        <dbReference type="PROSITE" id="PS50850"/>
    </source>
</evidence>
<dbReference type="Proteomes" id="UP000501346">
    <property type="component" value="Chromosome ScX-SeX"/>
</dbReference>
<dbReference type="GO" id="GO:0005768">
    <property type="term" value="C:endosome"/>
    <property type="evidence" value="ECO:0007669"/>
    <property type="project" value="TreeGrafter"/>
</dbReference>
<evidence type="ECO:0000256" key="8">
    <source>
        <dbReference type="SAM" id="Phobius"/>
    </source>
</evidence>
<organism evidence="10 11">
    <name type="scientific">Saccharomyces pastorianus</name>
    <name type="common">Lager yeast</name>
    <name type="synonym">Saccharomyces cerevisiae x Saccharomyces eubayanus</name>
    <dbReference type="NCBI Taxonomy" id="27292"/>
    <lineage>
        <taxon>Eukaryota</taxon>
        <taxon>Fungi</taxon>
        <taxon>Dikarya</taxon>
        <taxon>Ascomycota</taxon>
        <taxon>Saccharomycotina</taxon>
        <taxon>Saccharomycetes</taxon>
        <taxon>Saccharomycetales</taxon>
        <taxon>Saccharomycetaceae</taxon>
        <taxon>Saccharomyces</taxon>
    </lineage>
</organism>
<feature type="transmembrane region" description="Helical" evidence="8">
    <location>
        <begin position="278"/>
        <end position="300"/>
    </location>
</feature>
<keyword evidence="11" id="KW-1185">Reference proteome</keyword>
<reference evidence="10 11" key="1">
    <citation type="journal article" date="2019" name="BMC Genomics">
        <title>Chromosome level assembly and comparative genome analysis confirm lager-brewing yeasts originated from a single hybridization.</title>
        <authorList>
            <person name="Salazar A.N."/>
            <person name="Gorter de Vries A.R."/>
            <person name="van den Broek M."/>
            <person name="Brouwers N."/>
            <person name="de la Torre Cortes P."/>
            <person name="Kuijpers N.G.A."/>
            <person name="Daran J.G."/>
            <person name="Abeel T."/>
        </authorList>
    </citation>
    <scope>NUCLEOTIDE SEQUENCE [LARGE SCALE GENOMIC DNA]</scope>
    <source>
        <strain evidence="10 11">CBS 1483</strain>
    </source>
</reference>
<feature type="transmembrane region" description="Helical" evidence="8">
    <location>
        <begin position="312"/>
        <end position="331"/>
    </location>
</feature>
<sequence>MLETDHSRDDNLDDKSTVCYNEKTDSNVEKSTTSGLRRIDAVNKVLSDYSSFTAFGVTFSSLKTTLLVALFLQGYCTGLGGQISQSIQTYAANSFGKHSQVGSINTVKSIVASVVAVPYARMSDRFGRIECWIFALVLYTVGEIISAATPTFGGLFAGIVIQQFGYSGFRLLATALTGDLSGLRDRTFAMNIFLIPVIINTWVSGNIVSSVAGNVAPYKWRWGYGIFCIIVPISTLILVLPYVYAQYISWRNGKLPPLKLKEKGQTLRQTLWKFAEDINLIGVILFTAFLVLVLLPLTIAGGATSKWREGHIIAMIVVGGCLGFIFLIWELRFAKNPFIPRVYLGDPTIYVALLMEFVWRLGLQIELEYLVTVLMVAFGESTLSAQRIAQLYNFLQSCTNIVVGIMLHFYPHPKVFVVAGSLLGVLGMGLLYKYRVVYDGISGLIGAEIVVGIAGGMIRFPMWTLVHASTTHNEMATVTGLLMSVYQIGDAVGASIAGAIWTQRLAKELIQRLGSSLGMAIYKSPLNYLKKYPIGSEVRVQMIESYSKIQRLLIIVSISFAAFNAVLCFFLRGFTVNKKQSLSAEEREKEKLKIKQQSWLRRVIGY</sequence>
<dbReference type="PANTHER" id="PTHR23501">
    <property type="entry name" value="MAJOR FACILITATOR SUPERFAMILY"/>
    <property type="match status" value="1"/>
</dbReference>
<accession>A0A6C1DTA8</accession>
<dbReference type="AlphaFoldDB" id="A0A6C1DTA8"/>
<dbReference type="InterPro" id="IPR036259">
    <property type="entry name" value="MFS_trans_sf"/>
</dbReference>
<dbReference type="SUPFAM" id="SSF103473">
    <property type="entry name" value="MFS general substrate transporter"/>
    <property type="match status" value="1"/>
</dbReference>
<feature type="transmembrane region" description="Helical" evidence="8">
    <location>
        <begin position="416"/>
        <end position="434"/>
    </location>
</feature>
<keyword evidence="6" id="KW-0406">Ion transport</keyword>
<dbReference type="PANTHER" id="PTHR23501:SF92">
    <property type="entry name" value="GLUTATHIONE EXCHANGER 1-RELATED"/>
    <property type="match status" value="1"/>
</dbReference>
<proteinExistence type="inferred from homology"/>